<dbReference type="InterPro" id="IPR028191">
    <property type="entry name" value="WASH-4_N"/>
</dbReference>
<dbReference type="AlphaFoldDB" id="A0A9N9QIG8"/>
<proteinExistence type="predicted"/>
<evidence type="ECO:0000259" key="1">
    <source>
        <dbReference type="Pfam" id="PF14744"/>
    </source>
</evidence>
<dbReference type="InterPro" id="IPR028283">
    <property type="entry name" value="WASH-7_C"/>
</dbReference>
<dbReference type="GO" id="GO:0005768">
    <property type="term" value="C:endosome"/>
    <property type="evidence" value="ECO:0007669"/>
    <property type="project" value="TreeGrafter"/>
</dbReference>
<dbReference type="InterPro" id="IPR027307">
    <property type="entry name" value="WASH7"/>
</dbReference>
<dbReference type="Proteomes" id="UP001152799">
    <property type="component" value="Chromosome 1"/>
</dbReference>
<sequence length="1090" mass="126197">MWGPSNLLEKKINAETHRLVGEEKLHEFGDFVEEYSLHTNFRQKKFNNNISTISKPIFLNEQATEGVSIFYLTHSDNTVLSRILNTLGGICQEINCLKEEAEGLYPSLLFYGEEIGKNTENLESISNILDPLQKTHCLVQRAKTVIALTLIQLSGILEKGYYVTTSSASFSEVLHLFADLLICLLKFDILFDEPVLKNHWLSYRRSVRNILHKSVKLGFDVEEMRTFSDTLAILETSLISGTILKDSIDNCLEHDTIVNIKKTTLNIEFYNFILNRINDLEKDEDHILFMDMCIQLNIIFAFYSNIFGITDKKIIKRLLDLNKKISACTLIGSILWYPEQFLLKHVQALTKYIDEKSIENYRLSHISARVQHLPKETNSICLQACYFLIDLENKVKINATELNVRQLKEVNALLQDGLKLIKKIHWLIKWIMNIHLDKNLPVTKTVLSCISRSVEIIKSIFSSFHRHMIRLNYFLLMISQHLQHMALSFLDVLKKNQMQSKSYKDQQLDILSAIKVCENALKGPNTNKRLLVANLALSASGLAGLNEIRAVLSQLEMVSQFTNVLKKFCDCSVLYWHFTYVMPVYFSKLVASKSNLSKCYLVLSAITDCENIGGREISTQASEILQEKLCIPLNQIIETNLRLQTHLHLQLPPSDPFQNHFSLNFTKLLPAPLNNVYKSIKNNTEHYLSTTFYNLTTVVLHDWKTYGEMRKLATLQYNLETVDDDLPMQTLDQGLDVLEIMRNIDVFVQKYLYNLNTQIFIEESSNNKHLNSINISHVANSIRTHGIGIMNTTVNYTYQFLKNKFRVFSQFLFDEQIKSRLLKDLRYFVDHKNEFNQMYPYERADKFNRGIRRLGTHVGGDSYLDLFRKVVTHIGNAMGYVRLIKSGGNRCLAEGTCFIPDFTQIEYLNELLEGENLSDTSKSATTVLLKDLRNFTQNFENTTEYFKLLVKAFGSHFRNSNNLHLRNFYIIIPPLTINFVEHYLTCKERLFKKDKADSAFTDDGFALGLAYIIELLDQESQLNSLHWFESVQRKFNNEKQKLHQQTLVSNSEDSKLKQTLTLTEKRLTSFQQEFKLLEYSYSSARMFFQS</sequence>
<organism evidence="4 5">
    <name type="scientific">Ceutorhynchus assimilis</name>
    <name type="common">cabbage seed weevil</name>
    <dbReference type="NCBI Taxonomy" id="467358"/>
    <lineage>
        <taxon>Eukaryota</taxon>
        <taxon>Metazoa</taxon>
        <taxon>Ecdysozoa</taxon>
        <taxon>Arthropoda</taxon>
        <taxon>Hexapoda</taxon>
        <taxon>Insecta</taxon>
        <taxon>Pterygota</taxon>
        <taxon>Neoptera</taxon>
        <taxon>Endopterygota</taxon>
        <taxon>Coleoptera</taxon>
        <taxon>Polyphaga</taxon>
        <taxon>Cucujiformia</taxon>
        <taxon>Curculionidae</taxon>
        <taxon>Ceutorhynchinae</taxon>
        <taxon>Ceutorhynchus</taxon>
    </lineage>
</organism>
<dbReference type="GO" id="GO:0007032">
    <property type="term" value="P:endosome organization"/>
    <property type="evidence" value="ECO:0007669"/>
    <property type="project" value="TreeGrafter"/>
</dbReference>
<feature type="domain" description="WASH complex subunit 7 C-terminal" evidence="3">
    <location>
        <begin position="923"/>
        <end position="1089"/>
    </location>
</feature>
<evidence type="ECO:0000259" key="3">
    <source>
        <dbReference type="Pfam" id="PF14746"/>
    </source>
</evidence>
<dbReference type="GO" id="GO:0016197">
    <property type="term" value="P:endosomal transport"/>
    <property type="evidence" value="ECO:0007669"/>
    <property type="project" value="TreeGrafter"/>
</dbReference>
<evidence type="ECO:0008006" key="6">
    <source>
        <dbReference type="Google" id="ProtNLM"/>
    </source>
</evidence>
<dbReference type="GO" id="GO:0071203">
    <property type="term" value="C:WASH complex"/>
    <property type="evidence" value="ECO:0007669"/>
    <property type="project" value="InterPro"/>
</dbReference>
<dbReference type="Pfam" id="PF14746">
    <property type="entry name" value="WASH-7_C"/>
    <property type="match status" value="1"/>
</dbReference>
<feature type="domain" description="WASH complex subunit 7 central" evidence="1">
    <location>
        <begin position="573"/>
        <end position="902"/>
    </location>
</feature>
<dbReference type="Pfam" id="PF14745">
    <property type="entry name" value="WASH-4_N"/>
    <property type="match status" value="1"/>
</dbReference>
<keyword evidence="5" id="KW-1185">Reference proteome</keyword>
<dbReference type="PANTHER" id="PTHR31409">
    <property type="entry name" value="WASH COMPLEX SUBUNIT 4"/>
    <property type="match status" value="1"/>
</dbReference>
<evidence type="ECO:0000259" key="2">
    <source>
        <dbReference type="Pfam" id="PF14745"/>
    </source>
</evidence>
<dbReference type="Pfam" id="PF14744">
    <property type="entry name" value="WASH-7_mid"/>
    <property type="match status" value="1"/>
</dbReference>
<feature type="domain" description="WASH complex subunit 4 N-terminal" evidence="2">
    <location>
        <begin position="29"/>
        <end position="572"/>
    </location>
</feature>
<name>A0A9N9QIG8_9CUCU</name>
<dbReference type="EMBL" id="OU892277">
    <property type="protein sequence ID" value="CAG9759946.1"/>
    <property type="molecule type" value="Genomic_DNA"/>
</dbReference>
<reference evidence="4" key="1">
    <citation type="submission" date="2022-01" db="EMBL/GenBank/DDBJ databases">
        <authorList>
            <person name="King R."/>
        </authorList>
    </citation>
    <scope>NUCLEOTIDE SEQUENCE</scope>
</reference>
<dbReference type="OrthoDB" id="10261210at2759"/>
<gene>
    <name evidence="4" type="ORF">CEUTPL_LOCUS682</name>
</gene>
<accession>A0A9N9QIG8</accession>
<dbReference type="InterPro" id="IPR028282">
    <property type="entry name" value="WASH-7_central"/>
</dbReference>
<evidence type="ECO:0000313" key="4">
    <source>
        <dbReference type="EMBL" id="CAG9759946.1"/>
    </source>
</evidence>
<protein>
    <recommendedName>
        <fullName evidence="6">WASH complex subunit 4</fullName>
    </recommendedName>
</protein>
<dbReference type="PANTHER" id="PTHR31409:SF0">
    <property type="entry name" value="WASH COMPLEX SUBUNIT 4"/>
    <property type="match status" value="1"/>
</dbReference>
<evidence type="ECO:0000313" key="5">
    <source>
        <dbReference type="Proteomes" id="UP001152799"/>
    </source>
</evidence>